<dbReference type="Pfam" id="PF01850">
    <property type="entry name" value="PIN"/>
    <property type="match status" value="1"/>
</dbReference>
<dbReference type="AlphaFoldDB" id="A0A220S0J1"/>
<dbReference type="SUPFAM" id="SSF88723">
    <property type="entry name" value="PIN domain-like"/>
    <property type="match status" value="1"/>
</dbReference>
<evidence type="ECO:0000313" key="3">
    <source>
        <dbReference type="Proteomes" id="UP000198238"/>
    </source>
</evidence>
<dbReference type="RefSeq" id="WP_089035694.1">
    <property type="nucleotide sequence ID" value="NZ_CP022278.1"/>
</dbReference>
<keyword evidence="3" id="KW-1185">Reference proteome</keyword>
<dbReference type="InterPro" id="IPR002716">
    <property type="entry name" value="PIN_dom"/>
</dbReference>
<evidence type="ECO:0000313" key="2">
    <source>
        <dbReference type="EMBL" id="ASK26974.1"/>
    </source>
</evidence>
<accession>A0A220S0J1</accession>
<dbReference type="InterPro" id="IPR052919">
    <property type="entry name" value="TA_system_RNase"/>
</dbReference>
<protein>
    <submittedName>
        <fullName evidence="2">PIN domain nuclease</fullName>
    </submittedName>
</protein>
<feature type="domain" description="PIN" evidence="1">
    <location>
        <begin position="3"/>
        <end position="118"/>
    </location>
</feature>
<dbReference type="KEGG" id="nei:BG910_03780"/>
<dbReference type="PANTHER" id="PTHR36173:SF2">
    <property type="entry name" value="RIBONUCLEASE VAPC16"/>
    <property type="match status" value="1"/>
</dbReference>
<name>A0A220S0J1_9NEIS</name>
<dbReference type="InterPro" id="IPR041705">
    <property type="entry name" value="PIN_Sll0205"/>
</dbReference>
<sequence length="128" mass="14372">MKYLLDTHILLWAAYNHPRLSKVARNIIENQDDDLLFSAASIWEIAIKSELGRQDFSVNPNLFRRALLDNDYTELPVSSLHAAATANLPDIHKDPFVRILIAQSQTEGIVLLSADEKVIAYGNTVQTV</sequence>
<dbReference type="EMBL" id="CP022278">
    <property type="protein sequence ID" value="ASK26974.1"/>
    <property type="molecule type" value="Genomic_DNA"/>
</dbReference>
<proteinExistence type="predicted"/>
<dbReference type="Gene3D" id="3.40.50.1010">
    <property type="entry name" value="5'-nuclease"/>
    <property type="match status" value="1"/>
</dbReference>
<dbReference type="Proteomes" id="UP000198238">
    <property type="component" value="Chromosome"/>
</dbReference>
<evidence type="ECO:0000259" key="1">
    <source>
        <dbReference type="Pfam" id="PF01850"/>
    </source>
</evidence>
<organism evidence="2 3">
    <name type="scientific">Neisseria chenwenguii</name>
    <dbReference type="NCBI Taxonomy" id="1853278"/>
    <lineage>
        <taxon>Bacteria</taxon>
        <taxon>Pseudomonadati</taxon>
        <taxon>Pseudomonadota</taxon>
        <taxon>Betaproteobacteria</taxon>
        <taxon>Neisseriales</taxon>
        <taxon>Neisseriaceae</taxon>
        <taxon>Neisseria</taxon>
    </lineage>
</organism>
<gene>
    <name evidence="2" type="ORF">BG910_03780</name>
</gene>
<dbReference type="InterPro" id="IPR029060">
    <property type="entry name" value="PIN-like_dom_sf"/>
</dbReference>
<dbReference type="PANTHER" id="PTHR36173">
    <property type="entry name" value="RIBONUCLEASE VAPC16-RELATED"/>
    <property type="match status" value="1"/>
</dbReference>
<dbReference type="CDD" id="cd09872">
    <property type="entry name" value="PIN_Sll0205-like"/>
    <property type="match status" value="1"/>
</dbReference>
<reference evidence="2 3" key="1">
    <citation type="submission" date="2017-06" db="EMBL/GenBank/DDBJ databases">
        <title>Neisseria chenwenguii sp. nov., isolated from the intestinal contents of Tibetan Plateau Pika in Yushu, Qinghai Province, China.</title>
        <authorList>
            <person name="Zhang G."/>
        </authorList>
    </citation>
    <scope>NUCLEOTIDE SEQUENCE [LARGE SCALE GENOMIC DNA]</scope>
    <source>
        <strain evidence="2 3">10023</strain>
    </source>
</reference>